<dbReference type="SUPFAM" id="SSF56219">
    <property type="entry name" value="DNase I-like"/>
    <property type="match status" value="1"/>
</dbReference>
<keyword evidence="3" id="KW-1185">Reference proteome</keyword>
<dbReference type="Gene3D" id="3.60.10.10">
    <property type="entry name" value="Endonuclease/exonuclease/phosphatase"/>
    <property type="match status" value="1"/>
</dbReference>
<name>A0A367XTA5_9ASCO</name>
<accession>A0A367XTA5</accession>
<feature type="region of interest" description="Disordered" evidence="1">
    <location>
        <begin position="1"/>
        <end position="30"/>
    </location>
</feature>
<comment type="caution">
    <text evidence="2">The sequence shown here is derived from an EMBL/GenBank/DDBJ whole genome shotgun (WGS) entry which is preliminary data.</text>
</comment>
<sequence length="331" mass="38093">MSPDEIATADQQTDDSRNKLGVPTTLNSTHPSDFNNIKPFNFRIYSHNVKNAGNHDLVPGELDWTERLVPLTASMRFNTMAENSIITLQEVYAFQMQDILTRLNHQEPDKWTYYARGRIDGDEMGEFVPILWQDLEWELVYSDTMWLNEQDPRSSLQGWDAVYSRIVSFVTLRHRKTKNYINVFNSHFDHIGVEAQIGSAELILKKMSELNKWPSFLCGDLNFEPNLEPYKKLTKQLVSSSELDGYKHGHSHSSVTGFKGEVLLDGGQNIDYIFAPKYANTNDAESTGDLEPKNVDLRLYQFGMLHSKFNGRYMSDHRPIVADYIVRGTRQ</sequence>
<evidence type="ECO:0000313" key="3">
    <source>
        <dbReference type="Proteomes" id="UP000253472"/>
    </source>
</evidence>
<dbReference type="EMBL" id="QLNQ01000029">
    <property type="protein sequence ID" value="RCK56041.1"/>
    <property type="molecule type" value="Genomic_DNA"/>
</dbReference>
<evidence type="ECO:0000313" key="2">
    <source>
        <dbReference type="EMBL" id="RCK56041.1"/>
    </source>
</evidence>
<dbReference type="PANTHER" id="PTHR12121:SF36">
    <property type="entry name" value="ENDONUCLEASE_EXONUCLEASE_PHOSPHATASE DOMAIN-CONTAINING PROTEIN"/>
    <property type="match status" value="1"/>
</dbReference>
<gene>
    <name evidence="2" type="ORF">Cantr_05843</name>
</gene>
<proteinExistence type="predicted"/>
<dbReference type="AlphaFoldDB" id="A0A367XTA5"/>
<evidence type="ECO:0000256" key="1">
    <source>
        <dbReference type="SAM" id="MobiDB-lite"/>
    </source>
</evidence>
<dbReference type="InterPro" id="IPR036691">
    <property type="entry name" value="Endo/exonu/phosph_ase_sf"/>
</dbReference>
<dbReference type="CDD" id="cd09083">
    <property type="entry name" value="EEP-1"/>
    <property type="match status" value="1"/>
</dbReference>
<dbReference type="Proteomes" id="UP000253472">
    <property type="component" value="Unassembled WGS sequence"/>
</dbReference>
<dbReference type="InterPro" id="IPR050410">
    <property type="entry name" value="CCR4/nocturin_mRNA_transcr"/>
</dbReference>
<dbReference type="PANTHER" id="PTHR12121">
    <property type="entry name" value="CARBON CATABOLITE REPRESSOR PROTEIN 4"/>
    <property type="match status" value="1"/>
</dbReference>
<reference evidence="2 3" key="1">
    <citation type="submission" date="2018-06" db="EMBL/GenBank/DDBJ databases">
        <title>Whole genome sequencing of Candida tropicalis (genome annotated by CSBL at Korea University).</title>
        <authorList>
            <person name="Ahn J."/>
        </authorList>
    </citation>
    <scope>NUCLEOTIDE SEQUENCE [LARGE SCALE GENOMIC DNA]</scope>
    <source>
        <strain evidence="2 3">ATCC 20962</strain>
    </source>
</reference>
<organism evidence="2 3">
    <name type="scientific">Candida viswanathii</name>
    <dbReference type="NCBI Taxonomy" id="5486"/>
    <lineage>
        <taxon>Eukaryota</taxon>
        <taxon>Fungi</taxon>
        <taxon>Dikarya</taxon>
        <taxon>Ascomycota</taxon>
        <taxon>Saccharomycotina</taxon>
        <taxon>Pichiomycetes</taxon>
        <taxon>Debaryomycetaceae</taxon>
        <taxon>Candida/Lodderomyces clade</taxon>
        <taxon>Candida</taxon>
    </lineage>
</organism>
<dbReference type="GO" id="GO:0000175">
    <property type="term" value="F:3'-5'-RNA exonuclease activity"/>
    <property type="evidence" value="ECO:0007669"/>
    <property type="project" value="TreeGrafter"/>
</dbReference>
<dbReference type="OrthoDB" id="276515at2759"/>
<protein>
    <submittedName>
        <fullName evidence="2">Uncharacterized protein</fullName>
    </submittedName>
</protein>